<feature type="region of interest" description="Disordered" evidence="1">
    <location>
        <begin position="232"/>
        <end position="260"/>
    </location>
</feature>
<comment type="caution">
    <text evidence="2">The sequence shown here is derived from an EMBL/GenBank/DDBJ whole genome shotgun (WGS) entry which is preliminary data.</text>
</comment>
<organism evidence="2 3">
    <name type="scientific">Hypothenemus hampei</name>
    <name type="common">Coffee berry borer</name>
    <dbReference type="NCBI Taxonomy" id="57062"/>
    <lineage>
        <taxon>Eukaryota</taxon>
        <taxon>Metazoa</taxon>
        <taxon>Ecdysozoa</taxon>
        <taxon>Arthropoda</taxon>
        <taxon>Hexapoda</taxon>
        <taxon>Insecta</taxon>
        <taxon>Pterygota</taxon>
        <taxon>Neoptera</taxon>
        <taxon>Endopterygota</taxon>
        <taxon>Coleoptera</taxon>
        <taxon>Polyphaga</taxon>
        <taxon>Cucujiformia</taxon>
        <taxon>Curculionidae</taxon>
        <taxon>Scolytinae</taxon>
        <taxon>Hypothenemus</taxon>
    </lineage>
</organism>
<proteinExistence type="predicted"/>
<reference evidence="2 3" key="1">
    <citation type="submission" date="2024-05" db="EMBL/GenBank/DDBJ databases">
        <title>Genetic variation in Jamaican populations of the coffee berry borer (Hypothenemus hampei).</title>
        <authorList>
            <person name="Errbii M."/>
            <person name="Myrie A."/>
        </authorList>
    </citation>
    <scope>NUCLEOTIDE SEQUENCE [LARGE SCALE GENOMIC DNA]</scope>
    <source>
        <strain evidence="2">JA-Hopewell-2020-01-JO</strain>
        <tissue evidence="2">Whole body</tissue>
    </source>
</reference>
<dbReference type="EMBL" id="JBDJPC010000003">
    <property type="protein sequence ID" value="KAL1509406.1"/>
    <property type="molecule type" value="Genomic_DNA"/>
</dbReference>
<gene>
    <name evidence="2" type="ORF">ABEB36_004149</name>
</gene>
<accession>A0ABD1F2D7</accession>
<sequence length="304" mass="35576">MRSTKVKFRDELVSFEPDLTDDDVNSIESDQVADGFPEAYLTGNFFERTVLYMYNFQEAKIENKSDNEMQFSKKNIETPKACKRKKQFKTTMKIQEVHCKEHCIEKLDAKLSISVKRLEIHEKPPLNLPPLQLHQRTCCDDIKLSNNDKNLPNYNGYRSEYGLTSRQIKDRNRHVRLMKQKELARQKLIEEYRALKVRQNEEVFCQWLREVSRRHQLSKNVKTGCRSKMGSCMSYSSNTNQKRPRTASSVVKSNMKKEDRPHTSQTCVFIEVSPKMLDKGIHIGDLLITNSKKLSKKLHILTIT</sequence>
<name>A0ABD1F2D7_HYPHA</name>
<protein>
    <recommendedName>
        <fullName evidence="4">Coiled-coil domain-containing protein 181</fullName>
    </recommendedName>
</protein>
<dbReference type="Proteomes" id="UP001566132">
    <property type="component" value="Unassembled WGS sequence"/>
</dbReference>
<evidence type="ECO:0000313" key="2">
    <source>
        <dbReference type="EMBL" id="KAL1509406.1"/>
    </source>
</evidence>
<dbReference type="AlphaFoldDB" id="A0ABD1F2D7"/>
<feature type="compositionally biased region" description="Polar residues" evidence="1">
    <location>
        <begin position="233"/>
        <end position="252"/>
    </location>
</feature>
<evidence type="ECO:0000313" key="3">
    <source>
        <dbReference type="Proteomes" id="UP001566132"/>
    </source>
</evidence>
<keyword evidence="3" id="KW-1185">Reference proteome</keyword>
<evidence type="ECO:0000256" key="1">
    <source>
        <dbReference type="SAM" id="MobiDB-lite"/>
    </source>
</evidence>
<evidence type="ECO:0008006" key="4">
    <source>
        <dbReference type="Google" id="ProtNLM"/>
    </source>
</evidence>